<dbReference type="EMBL" id="QRYQ01000030">
    <property type="protein sequence ID" value="RGU89374.1"/>
    <property type="molecule type" value="Genomic_DNA"/>
</dbReference>
<protein>
    <submittedName>
        <fullName evidence="3">Single-stranded DNA-binding protein</fullName>
    </submittedName>
</protein>
<dbReference type="InterPro" id="IPR012340">
    <property type="entry name" value="NA-bd_OB-fold"/>
</dbReference>
<evidence type="ECO:0000256" key="2">
    <source>
        <dbReference type="PROSITE-ProRule" id="PRU00252"/>
    </source>
</evidence>
<gene>
    <name evidence="4" type="ORF">DW907_00335</name>
    <name evidence="3" type="ORF">DWW32_11485</name>
</gene>
<name>A0A395W4H7_9FIRM</name>
<dbReference type="Proteomes" id="UP000265489">
    <property type="component" value="Unassembled WGS sequence"/>
</dbReference>
<dbReference type="PROSITE" id="PS50935">
    <property type="entry name" value="SSB"/>
    <property type="match status" value="1"/>
</dbReference>
<dbReference type="InterPro" id="IPR000424">
    <property type="entry name" value="Primosome_PriB/ssb"/>
</dbReference>
<dbReference type="Proteomes" id="UP000285288">
    <property type="component" value="Unassembled WGS sequence"/>
</dbReference>
<evidence type="ECO:0000313" key="5">
    <source>
        <dbReference type="Proteomes" id="UP000265489"/>
    </source>
</evidence>
<dbReference type="CDD" id="cd04496">
    <property type="entry name" value="SSB_OBF"/>
    <property type="match status" value="1"/>
</dbReference>
<organism evidence="3 5">
    <name type="scientific">Holdemanella biformis</name>
    <dbReference type="NCBI Taxonomy" id="1735"/>
    <lineage>
        <taxon>Bacteria</taxon>
        <taxon>Bacillati</taxon>
        <taxon>Bacillota</taxon>
        <taxon>Erysipelotrichia</taxon>
        <taxon>Erysipelotrichales</taxon>
        <taxon>Erysipelotrichaceae</taxon>
        <taxon>Holdemanella</taxon>
    </lineage>
</organism>
<keyword evidence="1 2" id="KW-0238">DNA-binding</keyword>
<evidence type="ECO:0000256" key="1">
    <source>
        <dbReference type="ARBA" id="ARBA00023125"/>
    </source>
</evidence>
<evidence type="ECO:0000313" key="6">
    <source>
        <dbReference type="Proteomes" id="UP000285288"/>
    </source>
</evidence>
<proteinExistence type="predicted"/>
<evidence type="ECO:0000313" key="4">
    <source>
        <dbReference type="EMBL" id="RHB09466.1"/>
    </source>
</evidence>
<sequence>MNAFSIVGKITEMPILKETTNGLKTCELPVRVQRNFPNSDGVYENDDMVIEVWRGLAETVSASCKIGDYVGINGRIHSRKYQKDEKVYLNYGFVAEKIDFLR</sequence>
<dbReference type="Gene3D" id="2.40.50.140">
    <property type="entry name" value="Nucleic acid-binding proteins"/>
    <property type="match status" value="1"/>
</dbReference>
<accession>A0A395W4H7</accession>
<dbReference type="RefSeq" id="WP_118010413.1">
    <property type="nucleotide sequence ID" value="NZ_CALHUJ010000057.1"/>
</dbReference>
<dbReference type="Pfam" id="PF00436">
    <property type="entry name" value="SSB"/>
    <property type="match status" value="1"/>
</dbReference>
<dbReference type="EMBL" id="QSGD01000001">
    <property type="protein sequence ID" value="RHB09466.1"/>
    <property type="molecule type" value="Genomic_DNA"/>
</dbReference>
<dbReference type="GO" id="GO:0003697">
    <property type="term" value="F:single-stranded DNA binding"/>
    <property type="evidence" value="ECO:0007669"/>
    <property type="project" value="InterPro"/>
</dbReference>
<comment type="caution">
    <text evidence="3">The sequence shown here is derived from an EMBL/GenBank/DDBJ whole genome shotgun (WGS) entry which is preliminary data.</text>
</comment>
<reference evidence="5 6" key="1">
    <citation type="submission" date="2018-08" db="EMBL/GenBank/DDBJ databases">
        <title>A genome reference for cultivated species of the human gut microbiota.</title>
        <authorList>
            <person name="Zou Y."/>
            <person name="Xue W."/>
            <person name="Luo G."/>
        </authorList>
    </citation>
    <scope>NUCLEOTIDE SEQUENCE [LARGE SCALE GENOMIC DNA]</scope>
    <source>
        <strain evidence="3 5">AF15-20</strain>
        <strain evidence="4 6">AM42-13AC</strain>
    </source>
</reference>
<dbReference type="AlphaFoldDB" id="A0A395W4H7"/>
<dbReference type="GO" id="GO:0006260">
    <property type="term" value="P:DNA replication"/>
    <property type="evidence" value="ECO:0007669"/>
    <property type="project" value="InterPro"/>
</dbReference>
<dbReference type="SUPFAM" id="SSF50249">
    <property type="entry name" value="Nucleic acid-binding proteins"/>
    <property type="match status" value="1"/>
</dbReference>
<evidence type="ECO:0000313" key="3">
    <source>
        <dbReference type="EMBL" id="RGU89374.1"/>
    </source>
</evidence>
<dbReference type="InterPro" id="IPR011344">
    <property type="entry name" value="ssDNA-bd"/>
</dbReference>
<dbReference type="GeneID" id="66580496"/>
<dbReference type="PIRSF" id="PIRSF002070">
    <property type="entry name" value="SSB"/>
    <property type="match status" value="1"/>
</dbReference>